<evidence type="ECO:0000259" key="1">
    <source>
        <dbReference type="Pfam" id="PF00535"/>
    </source>
</evidence>
<comment type="caution">
    <text evidence="2">The sequence shown here is derived from an EMBL/GenBank/DDBJ whole genome shotgun (WGS) entry which is preliminary data.</text>
</comment>
<dbReference type="PANTHER" id="PTHR22916:SF3">
    <property type="entry name" value="UDP-GLCNAC:BETAGAL BETA-1,3-N-ACETYLGLUCOSAMINYLTRANSFERASE-LIKE PROTEIN 1"/>
    <property type="match status" value="1"/>
</dbReference>
<dbReference type="Gene3D" id="3.90.550.10">
    <property type="entry name" value="Spore Coat Polysaccharide Biosynthesis Protein SpsA, Chain A"/>
    <property type="match status" value="1"/>
</dbReference>
<evidence type="ECO:0000313" key="2">
    <source>
        <dbReference type="EMBL" id="MFH6769648.1"/>
    </source>
</evidence>
<feature type="domain" description="Glycosyltransferase 2-like" evidence="1">
    <location>
        <begin position="5"/>
        <end position="146"/>
    </location>
</feature>
<gene>
    <name evidence="2" type="ORF">V8G56_12925</name>
</gene>
<dbReference type="Proteomes" id="UP001610104">
    <property type="component" value="Unassembled WGS sequence"/>
</dbReference>
<keyword evidence="2" id="KW-0808">Transferase</keyword>
<dbReference type="RefSeq" id="WP_395438872.1">
    <property type="nucleotide sequence ID" value="NZ_JBAWKC010000004.1"/>
</dbReference>
<dbReference type="InterPro" id="IPR001173">
    <property type="entry name" value="Glyco_trans_2-like"/>
</dbReference>
<accession>A0ABW7MV31</accession>
<keyword evidence="3" id="KW-1185">Reference proteome</keyword>
<dbReference type="InterPro" id="IPR029044">
    <property type="entry name" value="Nucleotide-diphossugar_trans"/>
</dbReference>
<dbReference type="CDD" id="cd00761">
    <property type="entry name" value="Glyco_tranf_GTA_type"/>
    <property type="match status" value="1"/>
</dbReference>
<dbReference type="EC" id="2.4.-.-" evidence="2"/>
<dbReference type="SUPFAM" id="SSF53448">
    <property type="entry name" value="Nucleotide-diphospho-sugar transferases"/>
    <property type="match status" value="1"/>
</dbReference>
<evidence type="ECO:0000313" key="3">
    <source>
        <dbReference type="Proteomes" id="UP001610104"/>
    </source>
</evidence>
<dbReference type="Pfam" id="PF00535">
    <property type="entry name" value="Glycos_transf_2"/>
    <property type="match status" value="1"/>
</dbReference>
<name>A0ABW7MV31_9FLAO</name>
<proteinExistence type="predicted"/>
<organism evidence="2 3">
    <name type="scientific">Gaetbulibacter aquiaggeris</name>
    <dbReference type="NCBI Taxonomy" id="1735373"/>
    <lineage>
        <taxon>Bacteria</taxon>
        <taxon>Pseudomonadati</taxon>
        <taxon>Bacteroidota</taxon>
        <taxon>Flavobacteriia</taxon>
        <taxon>Flavobacteriales</taxon>
        <taxon>Flavobacteriaceae</taxon>
        <taxon>Gaetbulibacter</taxon>
    </lineage>
</organism>
<protein>
    <submittedName>
        <fullName evidence="2">Glycosyltransferase family 2 protein</fullName>
        <ecNumber evidence="2">2.4.-.-</ecNumber>
    </submittedName>
</protein>
<sequence>MTMVSIIIPIYNRAHLVGETLDSILNQTYENWECILVDDGSTDNTEEVIGEYVEKDARFKYYKRPEERPKGANACRNYGFELSKGTYINWFDSDDIMLKNFISCKLKAIEETSFDFVFSKTVNFDNTGHEFEISENDNKNKAITANNYILGLVTWYTPDFFAKKKCLEGIIFNELLNSGQEYNFFVKVLLHTNRGLFLDNILTRRRIHDNSIQQQLLKSVSKRKKERLFNEFVLLNDIEGKVPKEIIRRCFKRLISLSYETQKKFTLRKVQFTVLKELIKFGDLKVICCYTMWIITNFIIGKGYFWIKQAQHVLNDEW</sequence>
<reference evidence="2 3" key="1">
    <citation type="submission" date="2024-02" db="EMBL/GenBank/DDBJ databases">
        <title>A Gaetbulibacter species isolated from tidal flats and genomic insights of their niches.</title>
        <authorList>
            <person name="Ye Y."/>
        </authorList>
    </citation>
    <scope>NUCLEOTIDE SEQUENCE [LARGE SCALE GENOMIC DNA]</scope>
    <source>
        <strain evidence="2 3">KEM-8</strain>
    </source>
</reference>
<keyword evidence="2" id="KW-0328">Glycosyltransferase</keyword>
<dbReference type="EMBL" id="JBAWKC010000004">
    <property type="protein sequence ID" value="MFH6769648.1"/>
    <property type="molecule type" value="Genomic_DNA"/>
</dbReference>
<dbReference type="GO" id="GO:0016757">
    <property type="term" value="F:glycosyltransferase activity"/>
    <property type="evidence" value="ECO:0007669"/>
    <property type="project" value="UniProtKB-KW"/>
</dbReference>
<dbReference type="PANTHER" id="PTHR22916">
    <property type="entry name" value="GLYCOSYLTRANSFERASE"/>
    <property type="match status" value="1"/>
</dbReference>